<comment type="caution">
    <text evidence="7">The sequence shown here is derived from an EMBL/GenBank/DDBJ whole genome shotgun (WGS) entry which is preliminary data.</text>
</comment>
<evidence type="ECO:0000259" key="6">
    <source>
        <dbReference type="PROSITE" id="PS51194"/>
    </source>
</evidence>
<organism evidence="7 8">
    <name type="scientific">Gigaspora margarita</name>
    <dbReference type="NCBI Taxonomy" id="4874"/>
    <lineage>
        <taxon>Eukaryota</taxon>
        <taxon>Fungi</taxon>
        <taxon>Fungi incertae sedis</taxon>
        <taxon>Mucoromycota</taxon>
        <taxon>Glomeromycotina</taxon>
        <taxon>Glomeromycetes</taxon>
        <taxon>Diversisporales</taxon>
        <taxon>Gigasporaceae</taxon>
        <taxon>Gigaspora</taxon>
    </lineage>
</organism>
<dbReference type="Proteomes" id="UP000789901">
    <property type="component" value="Unassembled WGS sequence"/>
</dbReference>
<dbReference type="EC" id="5.6.2.4" evidence="5"/>
<feature type="domain" description="Helicase C-terminal" evidence="6">
    <location>
        <begin position="1"/>
        <end position="106"/>
    </location>
</feature>
<dbReference type="InterPro" id="IPR027417">
    <property type="entry name" value="P-loop_NTPase"/>
</dbReference>
<feature type="non-terminal residue" evidence="7">
    <location>
        <position position="1"/>
    </location>
</feature>
<dbReference type="Gene3D" id="3.40.50.300">
    <property type="entry name" value="P-loop containing nucleotide triphosphate hydrolases"/>
    <property type="match status" value="1"/>
</dbReference>
<protein>
    <recommendedName>
        <fullName evidence="5">DNA 3'-5' helicase</fullName>
        <ecNumber evidence="5">5.6.2.4</ecNumber>
    </recommendedName>
</protein>
<comment type="similarity">
    <text evidence="1">Belongs to the helicase family. RecQ subfamily.</text>
</comment>
<dbReference type="Pfam" id="PF00271">
    <property type="entry name" value="Helicase_C"/>
    <property type="match status" value="1"/>
</dbReference>
<evidence type="ECO:0000313" key="7">
    <source>
        <dbReference type="EMBL" id="CAG8853050.1"/>
    </source>
</evidence>
<dbReference type="InterPro" id="IPR001650">
    <property type="entry name" value="Helicase_C-like"/>
</dbReference>
<keyword evidence="3" id="KW-0413">Isomerase</keyword>
<evidence type="ECO:0000256" key="4">
    <source>
        <dbReference type="ARBA" id="ARBA00034617"/>
    </source>
</evidence>
<accession>A0ABN7XEK0</accession>
<name>A0ABN7XEK0_GIGMA</name>
<evidence type="ECO:0000256" key="5">
    <source>
        <dbReference type="ARBA" id="ARBA00034808"/>
    </source>
</evidence>
<reference evidence="7 8" key="1">
    <citation type="submission" date="2021-06" db="EMBL/GenBank/DDBJ databases">
        <authorList>
            <person name="Kallberg Y."/>
            <person name="Tangrot J."/>
            <person name="Rosling A."/>
        </authorList>
    </citation>
    <scope>NUCLEOTIDE SEQUENCE [LARGE SCALE GENOMIC DNA]</scope>
    <source>
        <strain evidence="7 8">120-4 pot B 10/14</strain>
    </source>
</reference>
<dbReference type="PANTHER" id="PTHR13710:SF105">
    <property type="entry name" value="ATP-DEPENDENT DNA HELICASE Q1"/>
    <property type="match status" value="1"/>
</dbReference>
<evidence type="ECO:0000256" key="1">
    <source>
        <dbReference type="ARBA" id="ARBA00005446"/>
    </source>
</evidence>
<evidence type="ECO:0000313" key="8">
    <source>
        <dbReference type="Proteomes" id="UP000789901"/>
    </source>
</evidence>
<evidence type="ECO:0000256" key="3">
    <source>
        <dbReference type="ARBA" id="ARBA00023235"/>
    </source>
</evidence>
<keyword evidence="8" id="KW-1185">Reference proteome</keyword>
<evidence type="ECO:0000256" key="2">
    <source>
        <dbReference type="ARBA" id="ARBA00023125"/>
    </source>
</evidence>
<dbReference type="EMBL" id="CAJVQB010119331">
    <property type="protein sequence ID" value="CAG8853050.1"/>
    <property type="molecule type" value="Genomic_DNA"/>
</dbReference>
<dbReference type="PANTHER" id="PTHR13710">
    <property type="entry name" value="DNA HELICASE RECQ FAMILY MEMBER"/>
    <property type="match status" value="1"/>
</dbReference>
<dbReference type="PROSITE" id="PS51194">
    <property type="entry name" value="HELICASE_CTER"/>
    <property type="match status" value="1"/>
</dbReference>
<gene>
    <name evidence="7" type="ORF">GMARGA_LOCUS41871</name>
</gene>
<comment type="catalytic activity">
    <reaction evidence="4">
        <text>Couples ATP hydrolysis with the unwinding of duplex DNA by translocating in the 3'-5' direction.</text>
        <dbReference type="EC" id="5.6.2.4"/>
    </reaction>
</comment>
<proteinExistence type="inferred from homology"/>
<sequence length="106" mass="12124">DIIEAVYKILEQCLEGQAIIYSSTPNEYTEIFNGLKEYINHKLLGIYHGKMHSIDQKTTSCLWHNQKLKYMIATNAFGIGVHILDVRIVVHTTFPLSLTNFVQEIG</sequence>
<dbReference type="SUPFAM" id="SSF52540">
    <property type="entry name" value="P-loop containing nucleoside triphosphate hydrolases"/>
    <property type="match status" value="1"/>
</dbReference>
<keyword evidence="2" id="KW-0238">DNA-binding</keyword>